<organism evidence="4 6">
    <name type="scientific">Candidatus Hakubella thermalkaliphila</name>
    <dbReference type="NCBI Taxonomy" id="2754717"/>
    <lineage>
        <taxon>Bacteria</taxon>
        <taxon>Bacillati</taxon>
        <taxon>Actinomycetota</taxon>
        <taxon>Actinomycetota incertae sedis</taxon>
        <taxon>Candidatus Hakubellales</taxon>
        <taxon>Candidatus Hakubellaceae</taxon>
        <taxon>Candidatus Hakubella</taxon>
    </lineage>
</organism>
<dbReference type="EMBL" id="BLRZ01000198">
    <property type="protein sequence ID" value="GFP31207.1"/>
    <property type="molecule type" value="Genomic_DNA"/>
</dbReference>
<dbReference type="RefSeq" id="WP_181040949.1">
    <property type="nucleotide sequence ID" value="NZ_BLRZ01000198.1"/>
</dbReference>
<gene>
    <name evidence="3" type="ORF">HKBW3S34_02126</name>
    <name evidence="4" type="ORF">HKBW3S42_01005</name>
    <name evidence="5" type="ORF">HKBW3S47_00854</name>
</gene>
<dbReference type="PROSITE" id="PS01031">
    <property type="entry name" value="SHSP"/>
    <property type="match status" value="1"/>
</dbReference>
<sequence length="246" mass="27274">MASLIKKKVGRKYYYYIVESKRINGRPRIVHQVYLGSVENILKKFQEGGVSAGPQGSRKTKVEKEEFEVTEKKREPEGEDIRVDLGELSFGGLFKGIGNFIDLISKMAKEGTEEVTRTGEFKIKGMPDKAKGVYGFTVKMGLGGVPTVEQFGNIRETAKGPVVEEVREPIVDVFDEEDKVLVIAELPGVGEDNIHLEAKGDILTISAEDKDRKYSKEVLLPSAVDASTMKTSYKNGILEIVFPKAK</sequence>
<dbReference type="InterPro" id="IPR040612">
    <property type="entry name" value="ArsA_HSP20-like"/>
</dbReference>
<dbReference type="InterPro" id="IPR008978">
    <property type="entry name" value="HSP20-like_chaperone"/>
</dbReference>
<proteinExistence type="inferred from homology"/>
<evidence type="ECO:0000313" key="6">
    <source>
        <dbReference type="Proteomes" id="UP000568877"/>
    </source>
</evidence>
<keyword evidence="8" id="KW-1185">Reference proteome</keyword>
<dbReference type="EMBL" id="BLSA01000131">
    <property type="protein sequence ID" value="GFP32699.1"/>
    <property type="molecule type" value="Genomic_DNA"/>
</dbReference>
<comment type="caution">
    <text evidence="4">The sequence shown here is derived from an EMBL/GenBank/DDBJ whole genome shotgun (WGS) entry which is preliminary data.</text>
</comment>
<dbReference type="Pfam" id="PF17886">
    <property type="entry name" value="ArsA_HSP20"/>
    <property type="match status" value="1"/>
</dbReference>
<evidence type="ECO:0000313" key="4">
    <source>
        <dbReference type="EMBL" id="GFP32699.1"/>
    </source>
</evidence>
<comment type="similarity">
    <text evidence="1">Belongs to the small heat shock protein (HSP20) family.</text>
</comment>
<evidence type="ECO:0000313" key="7">
    <source>
        <dbReference type="Proteomes" id="UP000569018"/>
    </source>
</evidence>
<evidence type="ECO:0000313" key="5">
    <source>
        <dbReference type="EMBL" id="GFP39154.1"/>
    </source>
</evidence>
<feature type="domain" description="SHSP" evidence="2">
    <location>
        <begin position="161"/>
        <end position="246"/>
    </location>
</feature>
<accession>A0A6V8PJ92</accession>
<dbReference type="SUPFAM" id="SSF49764">
    <property type="entry name" value="HSP20-like chaperones"/>
    <property type="match status" value="1"/>
</dbReference>
<protein>
    <submittedName>
        <fullName evidence="4">HSP20 family protein</fullName>
    </submittedName>
</protein>
<dbReference type="Proteomes" id="UP000569018">
    <property type="component" value="Unassembled WGS sequence"/>
</dbReference>
<evidence type="ECO:0000259" key="2">
    <source>
        <dbReference type="PROSITE" id="PS01031"/>
    </source>
</evidence>
<dbReference type="AlphaFoldDB" id="A0A6V8PJ92"/>
<reference evidence="6 7" key="1">
    <citation type="journal article" date="2020" name="Front. Microbiol.">
        <title>Single-cell genomics of novel Actinobacteria with the Wood-Ljungdahl pathway discovered in a serpentinizing system.</title>
        <authorList>
            <person name="Merino N."/>
            <person name="Kawai M."/>
            <person name="Boyd E.S."/>
            <person name="Colman D.R."/>
            <person name="McGlynn S.E."/>
            <person name="Nealson K.H."/>
            <person name="Kurokawa K."/>
            <person name="Hongoh Y."/>
        </authorList>
    </citation>
    <scope>NUCLEOTIDE SEQUENCE [LARGE SCALE GENOMIC DNA]</scope>
    <source>
        <strain evidence="3 8">S34</strain>
        <strain evidence="4 6">S42</strain>
        <strain evidence="5 7">S47</strain>
    </source>
</reference>
<dbReference type="InterPro" id="IPR002068">
    <property type="entry name" value="A-crystallin/Hsp20_dom"/>
</dbReference>
<dbReference type="EMBL" id="BLSD01000034">
    <property type="protein sequence ID" value="GFP39154.1"/>
    <property type="molecule type" value="Genomic_DNA"/>
</dbReference>
<name>A0A6V8PJ92_9ACTN</name>
<dbReference type="CDD" id="cd06464">
    <property type="entry name" value="ACD_sHsps-like"/>
    <property type="match status" value="1"/>
</dbReference>
<evidence type="ECO:0000256" key="1">
    <source>
        <dbReference type="PROSITE-ProRule" id="PRU00285"/>
    </source>
</evidence>
<evidence type="ECO:0000313" key="3">
    <source>
        <dbReference type="EMBL" id="GFP31207.1"/>
    </source>
</evidence>
<dbReference type="Proteomes" id="UP000588083">
    <property type="component" value="Unassembled WGS sequence"/>
</dbReference>
<evidence type="ECO:0000313" key="8">
    <source>
        <dbReference type="Proteomes" id="UP000588083"/>
    </source>
</evidence>
<dbReference type="Gene3D" id="2.60.40.790">
    <property type="match status" value="1"/>
</dbReference>
<dbReference type="NCBIfam" id="NF041800">
    <property type="entry name" value="Hsp20"/>
    <property type="match status" value="1"/>
</dbReference>
<dbReference type="Proteomes" id="UP000568877">
    <property type="component" value="Unassembled WGS sequence"/>
</dbReference>